<comment type="caution">
    <text evidence="3">The sequence shown here is derived from an EMBL/GenBank/DDBJ whole genome shotgun (WGS) entry which is preliminary data.</text>
</comment>
<dbReference type="Gene3D" id="3.40.50.150">
    <property type="entry name" value="Vaccinia Virus protein VP39"/>
    <property type="match status" value="1"/>
</dbReference>
<dbReference type="PANTHER" id="PTHR14741:SF32">
    <property type="entry name" value="TRIMETHYLGUANOSINE SYNTHASE"/>
    <property type="match status" value="1"/>
</dbReference>
<evidence type="ECO:0000256" key="2">
    <source>
        <dbReference type="ARBA" id="ARBA00022679"/>
    </source>
</evidence>
<dbReference type="EMBL" id="LNYU01000085">
    <property type="protein sequence ID" value="KTD55857.1"/>
    <property type="molecule type" value="Genomic_DNA"/>
</dbReference>
<dbReference type="SUPFAM" id="SSF53335">
    <property type="entry name" value="S-adenosyl-L-methionine-dependent methyltransferases"/>
    <property type="match status" value="1"/>
</dbReference>
<dbReference type="AlphaFoldDB" id="A0A0W0YFX3"/>
<gene>
    <name evidence="3" type="primary">rlmCD</name>
    <name evidence="3" type="ORF">Lsan_3409</name>
</gene>
<dbReference type="InterPro" id="IPR019012">
    <property type="entry name" value="RNA_cap_Gua-N2-MeTrfase"/>
</dbReference>
<dbReference type="OrthoDB" id="5642573at2"/>
<dbReference type="InterPro" id="IPR002052">
    <property type="entry name" value="DNA_methylase_N6_adenine_CS"/>
</dbReference>
<dbReference type="Pfam" id="PF09445">
    <property type="entry name" value="Methyltransf_15"/>
    <property type="match status" value="1"/>
</dbReference>
<dbReference type="PATRIC" id="fig|45074.5.peg.3659"/>
<keyword evidence="2 3" id="KW-0808">Transferase</keyword>
<dbReference type="GO" id="GO:0003676">
    <property type="term" value="F:nucleic acid binding"/>
    <property type="evidence" value="ECO:0007669"/>
    <property type="project" value="InterPro"/>
</dbReference>
<keyword evidence="4" id="KW-1185">Reference proteome</keyword>
<dbReference type="STRING" id="45074.Lsan_3409"/>
<reference evidence="3 4" key="1">
    <citation type="submission" date="2015-11" db="EMBL/GenBank/DDBJ databases">
        <title>Genomic analysis of 38 Legionella species identifies large and diverse effector repertoires.</title>
        <authorList>
            <person name="Burstein D."/>
            <person name="Amaro F."/>
            <person name="Zusman T."/>
            <person name="Lifshitz Z."/>
            <person name="Cohen O."/>
            <person name="Gilbert J.A."/>
            <person name="Pupko T."/>
            <person name="Shuman H.A."/>
            <person name="Segal G."/>
        </authorList>
    </citation>
    <scope>NUCLEOTIDE SEQUENCE [LARGE SCALE GENOMIC DNA]</scope>
    <source>
        <strain evidence="3 4">SC-63-C7</strain>
    </source>
</reference>
<dbReference type="CDD" id="cd02440">
    <property type="entry name" value="AdoMet_MTases"/>
    <property type="match status" value="1"/>
</dbReference>
<accession>A0A0W0YFX3</accession>
<proteinExistence type="predicted"/>
<protein>
    <submittedName>
        <fullName evidence="3">23S rRNA (Uracil-C(5))-methyltransferase RlmCD</fullName>
    </submittedName>
</protein>
<keyword evidence="1 3" id="KW-0489">Methyltransferase</keyword>
<dbReference type="PANTHER" id="PTHR14741">
    <property type="entry name" value="S-ADENOSYLMETHIONINE-DEPENDENT METHYLTRANSFERASE RELATED"/>
    <property type="match status" value="1"/>
</dbReference>
<dbReference type="InterPro" id="IPR029063">
    <property type="entry name" value="SAM-dependent_MTases_sf"/>
</dbReference>
<evidence type="ECO:0000313" key="4">
    <source>
        <dbReference type="Proteomes" id="UP000054703"/>
    </source>
</evidence>
<dbReference type="GO" id="GO:0071164">
    <property type="term" value="F:RNA cap trimethylguanosine synthase activity"/>
    <property type="evidence" value="ECO:0007669"/>
    <property type="project" value="TreeGrafter"/>
</dbReference>
<dbReference type="PROSITE" id="PS00092">
    <property type="entry name" value="N6_MTASE"/>
    <property type="match status" value="1"/>
</dbReference>
<evidence type="ECO:0000313" key="3">
    <source>
        <dbReference type="EMBL" id="KTD55857.1"/>
    </source>
</evidence>
<name>A0A0W0YFX3_9GAMM</name>
<sequence>MTTACPFGYELQRYWDKRFDYFSKFSSGIQMDAEALHTVVPELIARQHASLIPGDRILDAFAGVGGASIAFACEGKQIIAVEYNQQRLNMLIHNAKIYGVASQITPLCASIFDIIESLQFNSVYLDPPWGWPSRNKSHCYALSDFPIDIRALLSLCRSECIPVFLRTPKHFSVPTNEGGWLFQHVHTDCFDKRVISLLFKVNTIVS</sequence>
<organism evidence="3 4">
    <name type="scientific">Legionella santicrucis</name>
    <dbReference type="NCBI Taxonomy" id="45074"/>
    <lineage>
        <taxon>Bacteria</taxon>
        <taxon>Pseudomonadati</taxon>
        <taxon>Pseudomonadota</taxon>
        <taxon>Gammaproteobacteria</taxon>
        <taxon>Legionellales</taxon>
        <taxon>Legionellaceae</taxon>
        <taxon>Legionella</taxon>
    </lineage>
</organism>
<dbReference type="Proteomes" id="UP000054703">
    <property type="component" value="Unassembled WGS sequence"/>
</dbReference>
<dbReference type="RefSeq" id="WP_058515331.1">
    <property type="nucleotide sequence ID" value="NZ_CAAAIH010000038.1"/>
</dbReference>
<evidence type="ECO:0000256" key="1">
    <source>
        <dbReference type="ARBA" id="ARBA00022603"/>
    </source>
</evidence>